<protein>
    <submittedName>
        <fullName evidence="3">Uncharacterized protein</fullName>
    </submittedName>
</protein>
<evidence type="ECO:0000256" key="2">
    <source>
        <dbReference type="SAM" id="Phobius"/>
    </source>
</evidence>
<dbReference type="GeneID" id="98122043"/>
<accession>A0ABR4DK50</accession>
<feature type="compositionally biased region" description="Polar residues" evidence="1">
    <location>
        <begin position="255"/>
        <end position="264"/>
    </location>
</feature>
<gene>
    <name evidence="3" type="ORF">VTJ83DRAFT_126</name>
</gene>
<feature type="region of interest" description="Disordered" evidence="1">
    <location>
        <begin position="198"/>
        <end position="275"/>
    </location>
</feature>
<keyword evidence="2" id="KW-0472">Membrane</keyword>
<keyword evidence="2" id="KW-1133">Transmembrane helix</keyword>
<keyword evidence="4" id="KW-1185">Reference proteome</keyword>
<organism evidence="3 4">
    <name type="scientific">Remersonia thermophila</name>
    <dbReference type="NCBI Taxonomy" id="72144"/>
    <lineage>
        <taxon>Eukaryota</taxon>
        <taxon>Fungi</taxon>
        <taxon>Dikarya</taxon>
        <taxon>Ascomycota</taxon>
        <taxon>Pezizomycotina</taxon>
        <taxon>Sordariomycetes</taxon>
        <taxon>Sordariomycetidae</taxon>
        <taxon>Sordariales</taxon>
        <taxon>Sordariales incertae sedis</taxon>
        <taxon>Remersonia</taxon>
    </lineage>
</organism>
<evidence type="ECO:0000313" key="3">
    <source>
        <dbReference type="EMBL" id="KAL2270755.1"/>
    </source>
</evidence>
<dbReference type="Proteomes" id="UP001600064">
    <property type="component" value="Unassembled WGS sequence"/>
</dbReference>
<evidence type="ECO:0000313" key="4">
    <source>
        <dbReference type="Proteomes" id="UP001600064"/>
    </source>
</evidence>
<feature type="transmembrane region" description="Helical" evidence="2">
    <location>
        <begin position="285"/>
        <end position="308"/>
    </location>
</feature>
<reference evidence="3 4" key="1">
    <citation type="journal article" date="2024" name="Commun. Biol.">
        <title>Comparative genomic analysis of thermophilic fungi reveals convergent evolutionary adaptations and gene losses.</title>
        <authorList>
            <person name="Steindorff A.S."/>
            <person name="Aguilar-Pontes M.V."/>
            <person name="Robinson A.J."/>
            <person name="Andreopoulos B."/>
            <person name="LaButti K."/>
            <person name="Kuo A."/>
            <person name="Mondo S."/>
            <person name="Riley R."/>
            <person name="Otillar R."/>
            <person name="Haridas S."/>
            <person name="Lipzen A."/>
            <person name="Grimwood J."/>
            <person name="Schmutz J."/>
            <person name="Clum A."/>
            <person name="Reid I.D."/>
            <person name="Moisan M.C."/>
            <person name="Butler G."/>
            <person name="Nguyen T.T.M."/>
            <person name="Dewar K."/>
            <person name="Conant G."/>
            <person name="Drula E."/>
            <person name="Henrissat B."/>
            <person name="Hansel C."/>
            <person name="Singer S."/>
            <person name="Hutchinson M.I."/>
            <person name="de Vries R.P."/>
            <person name="Natvig D.O."/>
            <person name="Powell A.J."/>
            <person name="Tsang A."/>
            <person name="Grigoriev I.V."/>
        </authorList>
    </citation>
    <scope>NUCLEOTIDE SEQUENCE [LARGE SCALE GENOMIC DNA]</scope>
    <source>
        <strain evidence="3 4">ATCC 22073</strain>
    </source>
</reference>
<keyword evidence="2" id="KW-0812">Transmembrane</keyword>
<comment type="caution">
    <text evidence="3">The sequence shown here is derived from an EMBL/GenBank/DDBJ whole genome shotgun (WGS) entry which is preliminary data.</text>
</comment>
<feature type="compositionally biased region" description="Polar residues" evidence="1">
    <location>
        <begin position="211"/>
        <end position="224"/>
    </location>
</feature>
<dbReference type="EMBL" id="JAZGUE010000001">
    <property type="protein sequence ID" value="KAL2270755.1"/>
    <property type="molecule type" value="Genomic_DNA"/>
</dbReference>
<dbReference type="RefSeq" id="XP_070869479.1">
    <property type="nucleotide sequence ID" value="XM_071007399.1"/>
</dbReference>
<feature type="compositionally biased region" description="Low complexity" evidence="1">
    <location>
        <begin position="201"/>
        <end position="210"/>
    </location>
</feature>
<sequence length="397" mass="40243">MAATVVTGQAPTNLGPLTTTFTPPPACTVAVGAGPGGAFGSADKSVGLLGQRCSAGRAWDATSCWPETSQGAPEAAKQAPLRGWGYYSPGLHCPAGYATACSATGGAGGETGWPVQFVLGAGETAVGCCPSGYGCANMHGQTCTMVAASTAIPTVTCHGSKSGNFGYLTIPGEGGASSLTALTLLAPMIQINWRATDRPGATTTAEPTATSISGSQGPSASGTKTVDAAAASGEATLVLAPGDGRGTSRLDPNAGGTSSSSRQPASDDKNENGDTGGGLDAFSGVAIGAASTAVLLAVVVCGLFFWWWRRRTSKREERDPSRLYGMRHAMSPVGGLAIQDDMPGWYRGQRQATLPNQYSGASGWAPSMRSIDRPAAPAMPYYRPYRPSCSSVGGDMR</sequence>
<evidence type="ECO:0000256" key="1">
    <source>
        <dbReference type="SAM" id="MobiDB-lite"/>
    </source>
</evidence>
<proteinExistence type="predicted"/>
<name>A0ABR4DK50_9PEZI</name>